<dbReference type="Proteomes" id="UP000238270">
    <property type="component" value="Unassembled WGS sequence"/>
</dbReference>
<proteinExistence type="predicted"/>
<evidence type="ECO:0000313" key="3">
    <source>
        <dbReference type="Proteomes" id="UP000238270"/>
    </source>
</evidence>
<organism evidence="2 3">
    <name type="scientific">Xanthomonas arboricola pv. populi</name>
    <dbReference type="NCBI Taxonomy" id="487823"/>
    <lineage>
        <taxon>Bacteria</taxon>
        <taxon>Pseudomonadati</taxon>
        <taxon>Pseudomonadota</taxon>
        <taxon>Gammaproteobacteria</taxon>
        <taxon>Lysobacterales</taxon>
        <taxon>Lysobacteraceae</taxon>
        <taxon>Xanthomonas</taxon>
    </lineage>
</organism>
<name>A0A2S6Z528_9XANT</name>
<dbReference type="PROSITE" id="PS51186">
    <property type="entry name" value="GNAT"/>
    <property type="match status" value="1"/>
</dbReference>
<feature type="domain" description="N-acetyltransferase" evidence="1">
    <location>
        <begin position="12"/>
        <end position="197"/>
    </location>
</feature>
<dbReference type="GO" id="GO:0016747">
    <property type="term" value="F:acyltransferase activity, transferring groups other than amino-acyl groups"/>
    <property type="evidence" value="ECO:0007669"/>
    <property type="project" value="InterPro"/>
</dbReference>
<accession>A0A2S6Z528</accession>
<dbReference type="Pfam" id="PF00583">
    <property type="entry name" value="Acetyltransf_1"/>
    <property type="match status" value="1"/>
</dbReference>
<dbReference type="SUPFAM" id="SSF55729">
    <property type="entry name" value="Acyl-CoA N-acyltransferases (Nat)"/>
    <property type="match status" value="1"/>
</dbReference>
<reference evidence="2 3" key="1">
    <citation type="submission" date="2016-08" db="EMBL/GenBank/DDBJ databases">
        <title>Evolution of the type three secretion system and type three effector repertoires in Xanthomonas.</title>
        <authorList>
            <person name="Merda D."/>
            <person name="Briand M."/>
            <person name="Bosis E."/>
            <person name="Rousseau C."/>
            <person name="Portier P."/>
            <person name="Jacques M.-A."/>
            <person name="Fischer-Le Saux M."/>
        </authorList>
    </citation>
    <scope>NUCLEOTIDE SEQUENCE [LARGE SCALE GENOMIC DNA]</scope>
    <source>
        <strain evidence="2 3">CFBP 3122</strain>
    </source>
</reference>
<evidence type="ECO:0000259" key="1">
    <source>
        <dbReference type="PROSITE" id="PS51186"/>
    </source>
</evidence>
<comment type="caution">
    <text evidence="2">The sequence shown here is derived from an EMBL/GenBank/DDBJ whole genome shotgun (WGS) entry which is preliminary data.</text>
</comment>
<keyword evidence="2" id="KW-0808">Transferase</keyword>
<dbReference type="EMBL" id="MIGV01000009">
    <property type="protein sequence ID" value="PPT76424.1"/>
    <property type="molecule type" value="Genomic_DNA"/>
</dbReference>
<dbReference type="CDD" id="cd04301">
    <property type="entry name" value="NAT_SF"/>
    <property type="match status" value="1"/>
</dbReference>
<protein>
    <submittedName>
        <fullName evidence="2">GNAT family N-acetyltransferase</fullName>
    </submittedName>
</protein>
<dbReference type="InterPro" id="IPR016181">
    <property type="entry name" value="Acyl_CoA_acyltransferase"/>
</dbReference>
<dbReference type="Gene3D" id="3.40.630.30">
    <property type="match status" value="1"/>
</dbReference>
<gene>
    <name evidence="2" type="ORF">XaplCFBP3122_10245</name>
</gene>
<dbReference type="AlphaFoldDB" id="A0A2S6Z528"/>
<sequence length="203" mass="22279">MAGMSGSSLIVETVRGTQVLPHLDAVARLRIEVFRAWPYLYEGDTDYERGYLAAYAASPDSVFVLARDGDAVIGASTGLPLLDDSEAFHAPFRAAGIDPAGVFYFGESVLLPAYRGQGIGHAFFDRREAHARAVGRFALTAFCSVQRAPEDARRPADYRANDVFWRKRGYAPQPGMCVQLAWAELHRGEIDHSLGVWTRTLSG</sequence>
<evidence type="ECO:0000313" key="2">
    <source>
        <dbReference type="EMBL" id="PPT76424.1"/>
    </source>
</evidence>
<dbReference type="InterPro" id="IPR000182">
    <property type="entry name" value="GNAT_dom"/>
</dbReference>